<evidence type="ECO:0000256" key="4">
    <source>
        <dbReference type="SAM" id="Coils"/>
    </source>
</evidence>
<dbReference type="Gene3D" id="6.10.250.1170">
    <property type="match status" value="1"/>
</dbReference>
<name>A0AAF3J4X4_9BILA</name>
<feature type="compositionally biased region" description="Polar residues" evidence="5">
    <location>
        <begin position="265"/>
        <end position="278"/>
    </location>
</feature>
<dbReference type="GO" id="GO:0003723">
    <property type="term" value="F:RNA binding"/>
    <property type="evidence" value="ECO:0007669"/>
    <property type="project" value="UniProtKB-UniRule"/>
</dbReference>
<feature type="domain" description="RRM" evidence="6">
    <location>
        <begin position="507"/>
        <end position="578"/>
    </location>
</feature>
<dbReference type="SUPFAM" id="SSF54928">
    <property type="entry name" value="RNA-binding domain, RBD"/>
    <property type="match status" value="1"/>
</dbReference>
<feature type="compositionally biased region" description="Basic and acidic residues" evidence="5">
    <location>
        <begin position="417"/>
        <end position="430"/>
    </location>
</feature>
<evidence type="ECO:0000256" key="2">
    <source>
        <dbReference type="ARBA" id="ARBA00022884"/>
    </source>
</evidence>
<feature type="compositionally biased region" description="Polar residues" evidence="5">
    <location>
        <begin position="224"/>
        <end position="235"/>
    </location>
</feature>
<dbReference type="PROSITE" id="PS50102">
    <property type="entry name" value="RRM"/>
    <property type="match status" value="2"/>
</dbReference>
<feature type="region of interest" description="Disordered" evidence="5">
    <location>
        <begin position="815"/>
        <end position="839"/>
    </location>
</feature>
<feature type="compositionally biased region" description="Basic and acidic residues" evidence="5">
    <location>
        <begin position="180"/>
        <end position="199"/>
    </location>
</feature>
<dbReference type="AlphaFoldDB" id="A0AAF3J4X4"/>
<dbReference type="SMART" id="SM00360">
    <property type="entry name" value="RRM"/>
    <property type="match status" value="2"/>
</dbReference>
<feature type="coiled-coil region" evidence="4">
    <location>
        <begin position="707"/>
        <end position="764"/>
    </location>
</feature>
<dbReference type="Gene3D" id="3.30.70.330">
    <property type="match status" value="2"/>
</dbReference>
<sequence length="904" mass="104086">MYLNEDNSNLLGKIKEYVGDRKYRLDCQADGCKSTNKGFRPPFFLEHVILKHHPEFPKNYKCTECHGSFFGVVEAACHGLSHKGIVTCNIQETVQDFRQLNVPERRKQGQIWEAAYYTYNISIVHDAVKRLIDDGFLQYGPTLQEMRASADAGAVEIASLNFESISHNDEARVMERQNGKRRMNDEEYQDNREFSKSQRTENNTYDQAFTSFSRSEKKNVDDGSFNNYSLPNQHQMDYRRCGGSRHSLEPSQDKMSPQKIMHNEMNLSLSRGTWSETPSEIRPRQMNYTSVDESLRRQRFQEMRKADNLQKGSFNEKAKKPSTSRKTPPQQKQKEQRRSGTVRVPPVREKIMDFSSSSPPKTPRGHRFNPDPDRSPVLPVLHTLVLMKTTKNQFFLLALLQLNKQAVLEIGRGKMNMCERSRSRDRRVSRFDSTISIERRRDHNDSRSRRRDDSREGDHLREQSPRRISGEIFRCNASAARAIEFTGAPFTDAQLNDVPKKQFTGRGRLYIGNLPPDMNEKELRELFNPYGHLADCYLSGKGFAFIRMDTRAHAESAKEAIDGLEIKGRQVRVRYSIHGAALRIKELPQSVSNEWLYHTFSQFGEVERAIHIVDEKGRATGEGIVEFERKPAANEALAWVRDKVFLIAATPRPLVAELVEPKDEEDGLAERLVSKVPKVIKERALGPRFPVAQSFEYFYGMKWKELYEAEKRRRAQLEDELKATRERLDRDMAIAYQHFQTNALREELERRQKKLERLEATRRDRITMSRNERNENVFGGVFGLTQPSSYVQMESPSLVSGSNTYRGNFMPVTPTNRKSFESTNLPFSPVQTQTDYSAPTTRRSVLDGVQQLLSKVKSGNFGVKEKPELQENVQGTSYLQGAFGDSRTFDAFDGMGPPIKKDCR</sequence>
<feature type="domain" description="RRM" evidence="6">
    <location>
        <begin position="580"/>
        <end position="661"/>
    </location>
</feature>
<dbReference type="InterPro" id="IPR000504">
    <property type="entry name" value="RRM_dom"/>
</dbReference>
<dbReference type="InterPro" id="IPR013087">
    <property type="entry name" value="Znf_C2H2_type"/>
</dbReference>
<feature type="region of interest" description="Disordered" evidence="5">
    <location>
        <begin position="417"/>
        <end position="465"/>
    </location>
</feature>
<accession>A0AAF3J4X4</accession>
<evidence type="ECO:0000313" key="8">
    <source>
        <dbReference type="WBParaSite" id="MBELARI_LOCUS16412.1"/>
    </source>
</evidence>
<evidence type="ECO:0000256" key="5">
    <source>
        <dbReference type="SAM" id="MobiDB-lite"/>
    </source>
</evidence>
<keyword evidence="4" id="KW-0175">Coiled coil</keyword>
<dbReference type="InterPro" id="IPR012975">
    <property type="entry name" value="NOPS"/>
</dbReference>
<feature type="region of interest" description="Disordered" evidence="5">
    <location>
        <begin position="180"/>
        <end position="376"/>
    </location>
</feature>
<evidence type="ECO:0000256" key="3">
    <source>
        <dbReference type="PROSITE-ProRule" id="PRU00176"/>
    </source>
</evidence>
<feature type="compositionally biased region" description="Polar residues" evidence="5">
    <location>
        <begin position="200"/>
        <end position="213"/>
    </location>
</feature>
<dbReference type="Proteomes" id="UP000887575">
    <property type="component" value="Unassembled WGS sequence"/>
</dbReference>
<evidence type="ECO:0000256" key="1">
    <source>
        <dbReference type="ARBA" id="ARBA00022737"/>
    </source>
</evidence>
<keyword evidence="7" id="KW-1185">Reference proteome</keyword>
<organism evidence="7 8">
    <name type="scientific">Mesorhabditis belari</name>
    <dbReference type="NCBI Taxonomy" id="2138241"/>
    <lineage>
        <taxon>Eukaryota</taxon>
        <taxon>Metazoa</taxon>
        <taxon>Ecdysozoa</taxon>
        <taxon>Nematoda</taxon>
        <taxon>Chromadorea</taxon>
        <taxon>Rhabditida</taxon>
        <taxon>Rhabditina</taxon>
        <taxon>Rhabditomorpha</taxon>
        <taxon>Rhabditoidea</taxon>
        <taxon>Rhabditidae</taxon>
        <taxon>Mesorhabditinae</taxon>
        <taxon>Mesorhabditis</taxon>
    </lineage>
</organism>
<evidence type="ECO:0000259" key="6">
    <source>
        <dbReference type="PROSITE" id="PS50102"/>
    </source>
</evidence>
<protein>
    <recommendedName>
        <fullName evidence="6">RRM domain-containing protein</fullName>
    </recommendedName>
</protein>
<evidence type="ECO:0000313" key="7">
    <source>
        <dbReference type="Proteomes" id="UP000887575"/>
    </source>
</evidence>
<dbReference type="InterPro" id="IPR035979">
    <property type="entry name" value="RBD_domain_sf"/>
</dbReference>
<dbReference type="InterPro" id="IPR012677">
    <property type="entry name" value="Nucleotide-bd_a/b_plait_sf"/>
</dbReference>
<proteinExistence type="predicted"/>
<feature type="compositionally biased region" description="Basic and acidic residues" evidence="5">
    <location>
        <begin position="437"/>
        <end position="465"/>
    </location>
</feature>
<reference evidence="8" key="1">
    <citation type="submission" date="2024-02" db="UniProtKB">
        <authorList>
            <consortium name="WormBaseParasite"/>
        </authorList>
    </citation>
    <scope>IDENTIFICATION</scope>
</reference>
<dbReference type="FunFam" id="3.30.70.330:FF:000043">
    <property type="entry name" value="paraspeckle component 1 isoform X1"/>
    <property type="match status" value="1"/>
</dbReference>
<dbReference type="Pfam" id="PF00076">
    <property type="entry name" value="RRM_1"/>
    <property type="match status" value="2"/>
</dbReference>
<dbReference type="PANTHER" id="PTHR23189">
    <property type="entry name" value="RNA RECOGNITION MOTIF-CONTAINING"/>
    <property type="match status" value="1"/>
</dbReference>
<feature type="compositionally biased region" description="Basic and acidic residues" evidence="5">
    <location>
        <begin position="236"/>
        <end position="252"/>
    </location>
</feature>
<keyword evidence="2 3" id="KW-0694">RNA-binding</keyword>
<dbReference type="PROSITE" id="PS00028">
    <property type="entry name" value="ZINC_FINGER_C2H2_1"/>
    <property type="match status" value="1"/>
</dbReference>
<keyword evidence="1" id="KW-0677">Repeat</keyword>
<dbReference type="Pfam" id="PF08075">
    <property type="entry name" value="NOPS"/>
    <property type="match status" value="1"/>
</dbReference>
<dbReference type="WBParaSite" id="MBELARI_LOCUS16412.1">
    <property type="protein sequence ID" value="MBELARI_LOCUS16412.1"/>
    <property type="gene ID" value="MBELARI_LOCUS16412"/>
</dbReference>
<feature type="compositionally biased region" description="Basic and acidic residues" evidence="5">
    <location>
        <begin position="293"/>
        <end position="319"/>
    </location>
</feature>